<dbReference type="Proteomes" id="UP000516957">
    <property type="component" value="Unassembled WGS sequence"/>
</dbReference>
<sequence length="214" mass="22662">MTEPNGLPAARSGRPLRVGVVDEPELVVRGVHAMLSPYADRVRLAGPDGDPAGQVVGLDVVLCDPFPVPPAARSSHDGGLDRIVTLAPARVLVFSWHTHPVGVRQALGAGAHGYLGKTATGPELLAALEAVVRGERPTPDLPVQRAAVGFPGLSTRESEVLALICEGLSNQEVADRLFVSVNSVKTYIRQVYGKTGVTRRTQAVAWAHRHGWLG</sequence>
<dbReference type="GO" id="GO:0003677">
    <property type="term" value="F:DNA binding"/>
    <property type="evidence" value="ECO:0007669"/>
    <property type="project" value="UniProtKB-KW"/>
</dbReference>
<dbReference type="AlphaFoldDB" id="A0A7Y9JTE6"/>
<dbReference type="Pfam" id="PF00196">
    <property type="entry name" value="GerE"/>
    <property type="match status" value="1"/>
</dbReference>
<evidence type="ECO:0000256" key="1">
    <source>
        <dbReference type="ARBA" id="ARBA00023015"/>
    </source>
</evidence>
<keyword evidence="8" id="KW-1185">Reference proteome</keyword>
<dbReference type="PANTHER" id="PTHR43214">
    <property type="entry name" value="TWO-COMPONENT RESPONSE REGULATOR"/>
    <property type="match status" value="1"/>
</dbReference>
<dbReference type="CDD" id="cd06170">
    <property type="entry name" value="LuxR_C_like"/>
    <property type="match status" value="1"/>
</dbReference>
<keyword evidence="3" id="KW-0804">Transcription</keyword>
<feature type="domain" description="Response regulatory" evidence="6">
    <location>
        <begin position="17"/>
        <end position="132"/>
    </location>
</feature>
<feature type="modified residue" description="4-aspartylphosphate" evidence="4">
    <location>
        <position position="64"/>
    </location>
</feature>
<keyword evidence="2 7" id="KW-0238">DNA-binding</keyword>
<comment type="caution">
    <text evidence="7">The sequence shown here is derived from an EMBL/GenBank/DDBJ whole genome shotgun (WGS) entry which is preliminary data.</text>
</comment>
<dbReference type="InterPro" id="IPR001789">
    <property type="entry name" value="Sig_transdc_resp-reg_receiver"/>
</dbReference>
<evidence type="ECO:0000256" key="4">
    <source>
        <dbReference type="PROSITE-ProRule" id="PRU00169"/>
    </source>
</evidence>
<dbReference type="SUPFAM" id="SSF52172">
    <property type="entry name" value="CheY-like"/>
    <property type="match status" value="1"/>
</dbReference>
<dbReference type="PANTHER" id="PTHR43214:SF24">
    <property type="entry name" value="TRANSCRIPTIONAL REGULATORY PROTEIN NARL-RELATED"/>
    <property type="match status" value="1"/>
</dbReference>
<evidence type="ECO:0000313" key="8">
    <source>
        <dbReference type="Proteomes" id="UP000516957"/>
    </source>
</evidence>
<dbReference type="EMBL" id="JACCBE010000001">
    <property type="protein sequence ID" value="NYD59468.1"/>
    <property type="molecule type" value="Genomic_DNA"/>
</dbReference>
<organism evidence="7 8">
    <name type="scientific">Nocardioides marinisabuli</name>
    <dbReference type="NCBI Taxonomy" id="419476"/>
    <lineage>
        <taxon>Bacteria</taxon>
        <taxon>Bacillati</taxon>
        <taxon>Actinomycetota</taxon>
        <taxon>Actinomycetes</taxon>
        <taxon>Propionibacteriales</taxon>
        <taxon>Nocardioidaceae</taxon>
        <taxon>Nocardioides</taxon>
    </lineage>
</organism>
<protein>
    <submittedName>
        <fullName evidence="7">DNA-binding NarL/FixJ family response regulator</fullName>
    </submittedName>
</protein>
<dbReference type="SUPFAM" id="SSF46894">
    <property type="entry name" value="C-terminal effector domain of the bipartite response regulators"/>
    <property type="match status" value="1"/>
</dbReference>
<dbReference type="GO" id="GO:0000160">
    <property type="term" value="P:phosphorelay signal transduction system"/>
    <property type="evidence" value="ECO:0007669"/>
    <property type="project" value="InterPro"/>
</dbReference>
<evidence type="ECO:0000256" key="3">
    <source>
        <dbReference type="ARBA" id="ARBA00023163"/>
    </source>
</evidence>
<dbReference type="InterPro" id="IPR016032">
    <property type="entry name" value="Sig_transdc_resp-reg_C-effctor"/>
</dbReference>
<dbReference type="InterPro" id="IPR000792">
    <property type="entry name" value="Tscrpt_reg_LuxR_C"/>
</dbReference>
<keyword evidence="1" id="KW-0805">Transcription regulation</keyword>
<dbReference type="InterPro" id="IPR011006">
    <property type="entry name" value="CheY-like_superfamily"/>
</dbReference>
<dbReference type="PROSITE" id="PS50043">
    <property type="entry name" value="HTH_LUXR_2"/>
    <property type="match status" value="1"/>
</dbReference>
<dbReference type="InterPro" id="IPR039420">
    <property type="entry name" value="WalR-like"/>
</dbReference>
<gene>
    <name evidence="7" type="ORF">BKA08_003706</name>
</gene>
<feature type="domain" description="HTH luxR-type" evidence="5">
    <location>
        <begin position="146"/>
        <end position="211"/>
    </location>
</feature>
<dbReference type="SMART" id="SM00421">
    <property type="entry name" value="HTH_LUXR"/>
    <property type="match status" value="1"/>
</dbReference>
<proteinExistence type="predicted"/>
<evidence type="ECO:0000259" key="5">
    <source>
        <dbReference type="PROSITE" id="PS50043"/>
    </source>
</evidence>
<evidence type="ECO:0000259" key="6">
    <source>
        <dbReference type="PROSITE" id="PS50110"/>
    </source>
</evidence>
<dbReference type="RefSeq" id="WP_179616913.1">
    <property type="nucleotide sequence ID" value="NZ_JACCBE010000001.1"/>
</dbReference>
<dbReference type="PROSITE" id="PS50110">
    <property type="entry name" value="RESPONSE_REGULATORY"/>
    <property type="match status" value="1"/>
</dbReference>
<name>A0A7Y9JTE6_9ACTN</name>
<evidence type="ECO:0000256" key="2">
    <source>
        <dbReference type="ARBA" id="ARBA00023125"/>
    </source>
</evidence>
<keyword evidence="4" id="KW-0597">Phosphoprotein</keyword>
<dbReference type="GO" id="GO:0006355">
    <property type="term" value="P:regulation of DNA-templated transcription"/>
    <property type="evidence" value="ECO:0007669"/>
    <property type="project" value="InterPro"/>
</dbReference>
<accession>A0A7Y9JTE6</accession>
<dbReference type="PRINTS" id="PR00038">
    <property type="entry name" value="HTHLUXR"/>
</dbReference>
<evidence type="ECO:0000313" key="7">
    <source>
        <dbReference type="EMBL" id="NYD59468.1"/>
    </source>
</evidence>
<dbReference type="Gene3D" id="3.40.50.2300">
    <property type="match status" value="1"/>
</dbReference>
<reference evidence="7 8" key="1">
    <citation type="submission" date="2020-07" db="EMBL/GenBank/DDBJ databases">
        <title>Sequencing the genomes of 1000 actinobacteria strains.</title>
        <authorList>
            <person name="Klenk H.-P."/>
        </authorList>
    </citation>
    <scope>NUCLEOTIDE SEQUENCE [LARGE SCALE GENOMIC DNA]</scope>
    <source>
        <strain evidence="7 8">DSM 18965</strain>
    </source>
</reference>